<dbReference type="OrthoDB" id="3295699at2"/>
<dbReference type="AlphaFoldDB" id="A0A1I1ZF09"/>
<dbReference type="EMBL" id="FONV01000001">
    <property type="protein sequence ID" value="SFE29103.1"/>
    <property type="molecule type" value="Genomic_DNA"/>
</dbReference>
<evidence type="ECO:0000313" key="1">
    <source>
        <dbReference type="EMBL" id="SFE29103.1"/>
    </source>
</evidence>
<accession>A0A1I1ZF09</accession>
<name>A0A1I1ZF09_9ACTN</name>
<sequence length="92" mass="9990">MGQASIPERMRPCRRCGHPTRVDRMVQGYGRNCAALLGLIGGTVDTGHSGPDLFDLLEVEPEDSCDGYDRPADAGIAISRRRRPGSGIVPRR</sequence>
<protein>
    <submittedName>
        <fullName evidence="1">Uncharacterized protein</fullName>
    </submittedName>
</protein>
<keyword evidence="2" id="KW-1185">Reference proteome</keyword>
<reference evidence="1 2" key="1">
    <citation type="submission" date="2016-10" db="EMBL/GenBank/DDBJ databases">
        <authorList>
            <person name="de Groot N.N."/>
        </authorList>
    </citation>
    <scope>NUCLEOTIDE SEQUENCE [LARGE SCALE GENOMIC DNA]</scope>
    <source>
        <strain evidence="1 2">DSM 43019</strain>
    </source>
</reference>
<gene>
    <name evidence="1" type="ORF">SAMN05421541_10114</name>
</gene>
<evidence type="ECO:0000313" key="2">
    <source>
        <dbReference type="Proteomes" id="UP000199645"/>
    </source>
</evidence>
<proteinExistence type="predicted"/>
<dbReference type="Proteomes" id="UP000199645">
    <property type="component" value="Unassembled WGS sequence"/>
</dbReference>
<organism evidence="1 2">
    <name type="scientific">Actinoplanes philippinensis</name>
    <dbReference type="NCBI Taxonomy" id="35752"/>
    <lineage>
        <taxon>Bacteria</taxon>
        <taxon>Bacillati</taxon>
        <taxon>Actinomycetota</taxon>
        <taxon>Actinomycetes</taxon>
        <taxon>Micromonosporales</taxon>
        <taxon>Micromonosporaceae</taxon>
        <taxon>Actinoplanes</taxon>
    </lineage>
</organism>